<dbReference type="PANTHER" id="PTHR22941:SF161">
    <property type="entry name" value="SERPENTINE RECEPTOR, CLASS H"/>
    <property type="match status" value="1"/>
</dbReference>
<dbReference type="PANTHER" id="PTHR22941">
    <property type="entry name" value="SERPENTINE RECEPTOR"/>
    <property type="match status" value="1"/>
</dbReference>
<dbReference type="Proteomes" id="UP000008549">
    <property type="component" value="Unassembled WGS sequence"/>
</dbReference>
<feature type="transmembrane region" description="Helical" evidence="1">
    <location>
        <begin position="241"/>
        <end position="268"/>
    </location>
</feature>
<dbReference type="HOGENOM" id="CLU_042960_1_1_1"/>
<evidence type="ECO:0000256" key="1">
    <source>
        <dbReference type="SAM" id="Phobius"/>
    </source>
</evidence>
<feature type="transmembrane region" description="Helical" evidence="1">
    <location>
        <begin position="20"/>
        <end position="40"/>
    </location>
</feature>
<keyword evidence="1" id="KW-0812">Transmembrane</keyword>
<evidence type="ECO:0000313" key="2">
    <source>
        <dbReference type="EMBL" id="CAP20950.2"/>
    </source>
</evidence>
<evidence type="ECO:0000313" key="3">
    <source>
        <dbReference type="Proteomes" id="UP000008549"/>
    </source>
</evidence>
<gene>
    <name evidence="4" type="primary">srh-186</name>
    <name evidence="2" type="synonym">Cbr-srh-186</name>
    <name evidence="4" type="ORF">CBG24310</name>
    <name evidence="2" type="ORF">CBG_24310</name>
</gene>
<feature type="transmembrane region" description="Helical" evidence="1">
    <location>
        <begin position="139"/>
        <end position="157"/>
    </location>
</feature>
<protein>
    <submittedName>
        <fullName evidence="2">Protein CBR-SRH-186</fullName>
    </submittedName>
</protein>
<dbReference type="OMA" id="YLCAVIF"/>
<dbReference type="InterPro" id="IPR053220">
    <property type="entry name" value="Nematode_rcpt-like_serp_H"/>
</dbReference>
<dbReference type="InterPro" id="IPR019422">
    <property type="entry name" value="7TM_GPCR_serpentine_rcpt_Srh"/>
</dbReference>
<dbReference type="WormBase" id="CBG24310">
    <property type="protein sequence ID" value="CBP28733"/>
    <property type="gene ID" value="WBGene00042453"/>
    <property type="gene designation" value="Cbr-srh-186"/>
</dbReference>
<reference evidence="2 3" key="2">
    <citation type="journal article" date="2011" name="PLoS Genet.">
        <title>Caenorhabditis briggsae recombinant inbred line genotypes reveal inter-strain incompatibility and the evolution of recombination.</title>
        <authorList>
            <person name="Ross J.A."/>
            <person name="Koboldt D.C."/>
            <person name="Staisch J.E."/>
            <person name="Chamberlin H.M."/>
            <person name="Gupta B.P."/>
            <person name="Miller R.D."/>
            <person name="Baird S.E."/>
            <person name="Haag E.S."/>
        </authorList>
    </citation>
    <scope>NUCLEOTIDE SEQUENCE [LARGE SCALE GENOMIC DNA]</scope>
    <source>
        <strain evidence="2 3">AF16</strain>
    </source>
</reference>
<dbReference type="AlphaFoldDB" id="A8WKF5"/>
<keyword evidence="1" id="KW-0472">Membrane</keyword>
<reference evidence="2 3" key="1">
    <citation type="journal article" date="2003" name="PLoS Biol.">
        <title>The genome sequence of Caenorhabditis briggsae: a platform for comparative genomics.</title>
        <authorList>
            <person name="Stein L.D."/>
            <person name="Bao Z."/>
            <person name="Blasiar D."/>
            <person name="Blumenthal T."/>
            <person name="Brent M.R."/>
            <person name="Chen N."/>
            <person name="Chinwalla A."/>
            <person name="Clarke L."/>
            <person name="Clee C."/>
            <person name="Coghlan A."/>
            <person name="Coulson A."/>
            <person name="D'Eustachio P."/>
            <person name="Fitch D.H."/>
            <person name="Fulton L.A."/>
            <person name="Fulton R.E."/>
            <person name="Griffiths-Jones S."/>
            <person name="Harris T.W."/>
            <person name="Hillier L.W."/>
            <person name="Kamath R."/>
            <person name="Kuwabara P.E."/>
            <person name="Mardis E.R."/>
            <person name="Marra M.A."/>
            <person name="Miner T.L."/>
            <person name="Minx P."/>
            <person name="Mullikin J.C."/>
            <person name="Plumb R.W."/>
            <person name="Rogers J."/>
            <person name="Schein J.E."/>
            <person name="Sohrmann M."/>
            <person name="Spieth J."/>
            <person name="Stajich J.E."/>
            <person name="Wei C."/>
            <person name="Willey D."/>
            <person name="Wilson R.K."/>
            <person name="Durbin R."/>
            <person name="Waterston R.H."/>
        </authorList>
    </citation>
    <scope>NUCLEOTIDE SEQUENCE [LARGE SCALE GENOMIC DNA]</scope>
    <source>
        <strain evidence="2 3">AF16</strain>
    </source>
</reference>
<feature type="transmembrane region" description="Helical" evidence="1">
    <location>
        <begin position="98"/>
        <end position="118"/>
    </location>
</feature>
<dbReference type="Pfam" id="PF10318">
    <property type="entry name" value="7TM_GPCR_Srh"/>
    <property type="match status" value="1"/>
</dbReference>
<dbReference type="EMBL" id="HE601211">
    <property type="protein sequence ID" value="CAP20950.2"/>
    <property type="molecule type" value="Genomic_DNA"/>
</dbReference>
<feature type="transmembrane region" description="Helical" evidence="1">
    <location>
        <begin position="52"/>
        <end position="78"/>
    </location>
</feature>
<keyword evidence="3" id="KW-1185">Reference proteome</keyword>
<name>A8WKF5_CAEBR</name>
<dbReference type="eggNOG" id="ENOG502TFHT">
    <property type="taxonomic scope" value="Eukaryota"/>
</dbReference>
<dbReference type="SUPFAM" id="SSF81321">
    <property type="entry name" value="Family A G protein-coupled receptor-like"/>
    <property type="match status" value="1"/>
</dbReference>
<accession>A8WKF5</accession>
<sequence length="330" mass="38009">MSNATCNTNIFTPPEFLSTFVHILTIFSTPGHILGVYCILYKTPESMKTVKLSLLNLHLWTILLDYSLSLFVIPFIWWPTMGGITLGILGKIGISTAIQFYWMLTLMALTSIAILWMFEYRFNVLFIKPQNLWSKIRKPWLSLHYLYAIFYMIPPFFDPGNQLEILQESHRRNPCIPLKLVENFEFFILSLNWTYSITVIGIIVADVCLGILFFTFQIYWKILKQVKRKSMSKRTFNLQKSLLFALFIQVMIPLNLFLIPILYAGYAVVFNYSNQGINNLAMATGSTHGLCSTVTMLLIHSPYRKAIFGIFEKPKKVMTGPSSNVSVIKF</sequence>
<organism evidence="2 3">
    <name type="scientific">Caenorhabditis briggsae</name>
    <dbReference type="NCBI Taxonomy" id="6238"/>
    <lineage>
        <taxon>Eukaryota</taxon>
        <taxon>Metazoa</taxon>
        <taxon>Ecdysozoa</taxon>
        <taxon>Nematoda</taxon>
        <taxon>Chromadorea</taxon>
        <taxon>Rhabditida</taxon>
        <taxon>Rhabditina</taxon>
        <taxon>Rhabditomorpha</taxon>
        <taxon>Rhabditoidea</taxon>
        <taxon>Rhabditidae</taxon>
        <taxon>Peloderinae</taxon>
        <taxon>Caenorhabditis</taxon>
    </lineage>
</organism>
<dbReference type="STRING" id="6238.A8WKF5"/>
<keyword evidence="1" id="KW-1133">Transmembrane helix</keyword>
<feature type="transmembrane region" description="Helical" evidence="1">
    <location>
        <begin position="193"/>
        <end position="220"/>
    </location>
</feature>
<evidence type="ECO:0000313" key="4">
    <source>
        <dbReference type="WormBase" id="CBG24310"/>
    </source>
</evidence>
<proteinExistence type="predicted"/>